<name>C6WW93_METML</name>
<dbReference type="CDD" id="cd01822">
    <property type="entry name" value="Lysophospholipase_L1_like"/>
    <property type="match status" value="1"/>
</dbReference>
<reference evidence="3" key="1">
    <citation type="submission" date="2009-07" db="EMBL/GenBank/DDBJ databases">
        <title>Complete sequence of Methylotenera mobilis JLW8.</title>
        <authorList>
            <consortium name="US DOE Joint Genome Institute"/>
            <person name="Lucas S."/>
            <person name="Copeland A."/>
            <person name="Lapidus A."/>
            <person name="Glavina del Rio T."/>
            <person name="Tice H."/>
            <person name="Bruce D."/>
            <person name="Goodwin L."/>
            <person name="Pitluck S."/>
            <person name="LaButti K.M."/>
            <person name="Clum A."/>
            <person name="Larimer F."/>
            <person name="Land M."/>
            <person name="Hauser L."/>
            <person name="Kyrpides N."/>
            <person name="Mikhailova N."/>
            <person name="Kayluzhnaya M."/>
            <person name="Chistoserdova L."/>
        </authorList>
    </citation>
    <scope>NUCLEOTIDE SEQUENCE [LARGE SCALE GENOMIC DNA]</scope>
    <source>
        <strain evidence="3">JLW8 / ATCC BAA-1282 / DSM 17540</strain>
    </source>
</reference>
<keyword evidence="3" id="KW-1185">Reference proteome</keyword>
<dbReference type="Proteomes" id="UP000002742">
    <property type="component" value="Chromosome"/>
</dbReference>
<feature type="domain" description="SGNH hydrolase-type esterase" evidence="1">
    <location>
        <begin position="37"/>
        <end position="194"/>
    </location>
</feature>
<dbReference type="Pfam" id="PF13472">
    <property type="entry name" value="Lipase_GDSL_2"/>
    <property type="match status" value="1"/>
</dbReference>
<evidence type="ECO:0000313" key="2">
    <source>
        <dbReference type="EMBL" id="ACT48192.1"/>
    </source>
</evidence>
<reference evidence="2 3" key="2">
    <citation type="journal article" date="2011" name="J. Bacteriol.">
        <title>Genomes of three methylotrophs from a single niche uncover genetic and metabolic divergence of Methylophilaceae.</title>
        <authorList>
            <person name="Lapidus A."/>
            <person name="Clum A."/>
            <person name="Labutti K."/>
            <person name="Kaluzhnaya M.G."/>
            <person name="Lim S."/>
            <person name="Beck D.A."/>
            <person name="Glavina Del Rio T."/>
            <person name="Nolan M."/>
            <person name="Mavromatis K."/>
            <person name="Huntemann M."/>
            <person name="Lucas S."/>
            <person name="Lidstrom M.E."/>
            <person name="Ivanova N."/>
            <person name="Chistoserdova L."/>
        </authorList>
    </citation>
    <scope>NUCLEOTIDE SEQUENCE [LARGE SCALE GENOMIC DNA]</scope>
    <source>
        <strain evidence="3">JLW8 / ATCC BAA-1282 / DSM 17540</strain>
    </source>
</reference>
<dbReference type="EMBL" id="CP001672">
    <property type="protein sequence ID" value="ACT48192.1"/>
    <property type="molecule type" value="Genomic_DNA"/>
</dbReference>
<evidence type="ECO:0000259" key="1">
    <source>
        <dbReference type="Pfam" id="PF13472"/>
    </source>
</evidence>
<dbReference type="PANTHER" id="PTHR30383">
    <property type="entry name" value="THIOESTERASE 1/PROTEASE 1/LYSOPHOSPHOLIPASE L1"/>
    <property type="match status" value="1"/>
</dbReference>
<dbReference type="EC" id="3.1.1.2" evidence="2"/>
<dbReference type="InterPro" id="IPR013830">
    <property type="entry name" value="SGNH_hydro"/>
</dbReference>
<dbReference type="Gene3D" id="3.40.50.1110">
    <property type="entry name" value="SGNH hydrolase"/>
    <property type="match status" value="1"/>
</dbReference>
<dbReference type="AlphaFoldDB" id="C6WW93"/>
<evidence type="ECO:0000313" key="3">
    <source>
        <dbReference type="Proteomes" id="UP000002742"/>
    </source>
</evidence>
<proteinExistence type="predicted"/>
<sequence>MLFRLLLVFKTVLLSLSFLHFVAWSSPVFAENAKIMVYGDSLSAAYGIPQQQGWASLLQKKLNAERYQYQVINTSISGETTSGGVSRIQQALNQTKPNIVIIELGANDGLRGLPIQDMTANLNIMIEQSKKSGAKILLVGMRIPPNYGPQYTKRFSQSYLKLSQEHNVPLVPFMLENIAAKANLIQDDGLHPNAIAQPLVLDNIWPHLKQLLKK</sequence>
<dbReference type="InterPro" id="IPR051532">
    <property type="entry name" value="Ester_Hydrolysis_Enzymes"/>
</dbReference>
<dbReference type="InterPro" id="IPR036514">
    <property type="entry name" value="SGNH_hydro_sf"/>
</dbReference>
<dbReference type="SUPFAM" id="SSF52266">
    <property type="entry name" value="SGNH hydrolase"/>
    <property type="match status" value="1"/>
</dbReference>
<dbReference type="KEGG" id="mmb:Mmol_1286"/>
<protein>
    <submittedName>
        <fullName evidence="2">Arylesterase</fullName>
        <ecNumber evidence="2">3.1.1.2</ecNumber>
    </submittedName>
</protein>
<dbReference type="OrthoDB" id="9786188at2"/>
<accession>C6WW93</accession>
<dbReference type="PANTHER" id="PTHR30383:SF24">
    <property type="entry name" value="THIOESTERASE 1_PROTEASE 1_LYSOPHOSPHOLIPASE L1"/>
    <property type="match status" value="1"/>
</dbReference>
<dbReference type="RefSeq" id="WP_015832227.1">
    <property type="nucleotide sequence ID" value="NC_012968.1"/>
</dbReference>
<dbReference type="HOGENOM" id="CLU_051180_3_0_4"/>
<organism evidence="2 3">
    <name type="scientific">Methylotenera mobilis (strain JLW8 / ATCC BAA-1282 / DSM 17540)</name>
    <dbReference type="NCBI Taxonomy" id="583345"/>
    <lineage>
        <taxon>Bacteria</taxon>
        <taxon>Pseudomonadati</taxon>
        <taxon>Pseudomonadota</taxon>
        <taxon>Betaproteobacteria</taxon>
        <taxon>Nitrosomonadales</taxon>
        <taxon>Methylophilaceae</taxon>
        <taxon>Methylotenera</taxon>
    </lineage>
</organism>
<dbReference type="eggNOG" id="COG2755">
    <property type="taxonomic scope" value="Bacteria"/>
</dbReference>
<gene>
    <name evidence="2" type="ordered locus">Mmol_1286</name>
</gene>
<dbReference type="STRING" id="583345.Mmol_1286"/>
<keyword evidence="2" id="KW-0378">Hydrolase</keyword>
<dbReference type="GO" id="GO:0004622">
    <property type="term" value="F:phosphatidylcholine lysophospholipase activity"/>
    <property type="evidence" value="ECO:0007669"/>
    <property type="project" value="TreeGrafter"/>
</dbReference>
<dbReference type="GO" id="GO:0004064">
    <property type="term" value="F:arylesterase activity"/>
    <property type="evidence" value="ECO:0007669"/>
    <property type="project" value="UniProtKB-EC"/>
</dbReference>